<evidence type="ECO:0000313" key="1">
    <source>
        <dbReference type="EMBL" id="KAJ8681661.1"/>
    </source>
</evidence>
<name>A0ACC2PF63_9HYME</name>
<dbReference type="Proteomes" id="UP001239111">
    <property type="component" value="Chromosome 1"/>
</dbReference>
<keyword evidence="2" id="KW-1185">Reference proteome</keyword>
<proteinExistence type="predicted"/>
<comment type="caution">
    <text evidence="1">The sequence shown here is derived from an EMBL/GenBank/DDBJ whole genome shotgun (WGS) entry which is preliminary data.</text>
</comment>
<evidence type="ECO:0000313" key="2">
    <source>
        <dbReference type="Proteomes" id="UP001239111"/>
    </source>
</evidence>
<reference evidence="1" key="1">
    <citation type="submission" date="2023-04" db="EMBL/GenBank/DDBJ databases">
        <title>A chromosome-level genome assembly of the parasitoid wasp Eretmocerus hayati.</title>
        <authorList>
            <person name="Zhong Y."/>
            <person name="Liu S."/>
            <person name="Liu Y."/>
        </authorList>
    </citation>
    <scope>NUCLEOTIDE SEQUENCE</scope>
    <source>
        <strain evidence="1">ZJU_SS_LIU_2023</strain>
    </source>
</reference>
<organism evidence="1 2">
    <name type="scientific">Eretmocerus hayati</name>
    <dbReference type="NCBI Taxonomy" id="131215"/>
    <lineage>
        <taxon>Eukaryota</taxon>
        <taxon>Metazoa</taxon>
        <taxon>Ecdysozoa</taxon>
        <taxon>Arthropoda</taxon>
        <taxon>Hexapoda</taxon>
        <taxon>Insecta</taxon>
        <taxon>Pterygota</taxon>
        <taxon>Neoptera</taxon>
        <taxon>Endopterygota</taxon>
        <taxon>Hymenoptera</taxon>
        <taxon>Apocrita</taxon>
        <taxon>Proctotrupomorpha</taxon>
        <taxon>Chalcidoidea</taxon>
        <taxon>Aphelinidae</taxon>
        <taxon>Aphelininae</taxon>
        <taxon>Eretmocerus</taxon>
    </lineage>
</organism>
<accession>A0ACC2PF63</accession>
<dbReference type="EMBL" id="CM056741">
    <property type="protein sequence ID" value="KAJ8681661.1"/>
    <property type="molecule type" value="Genomic_DNA"/>
</dbReference>
<gene>
    <name evidence="1" type="ORF">QAD02_017453</name>
</gene>
<sequence length="165" mass="18460">MSVILIFAFCLCTVLCGPITEHKNVESEEICIPHPVGETVSSDTQKCLTDLKVDNETLHKKYGSNWAVNGVSMDEQICRLACVKKPQLEDMMNREAPLGNLNDRTSADPEVLKQLDSDCKHGMKNVCDYAKCLNKELGLFKCRGKATRSTIFEKLYKIMCLVLGL</sequence>
<protein>
    <submittedName>
        <fullName evidence="1">Uncharacterized protein</fullName>
    </submittedName>
</protein>